<dbReference type="SUPFAM" id="SSF54427">
    <property type="entry name" value="NTF2-like"/>
    <property type="match status" value="1"/>
</dbReference>
<gene>
    <name evidence="1" type="ORF">UK23_46785</name>
</gene>
<dbReference type="Proteomes" id="UP000033393">
    <property type="component" value="Unassembled WGS sequence"/>
</dbReference>
<protein>
    <submittedName>
        <fullName evidence="1">Uncharacterized protein</fullName>
    </submittedName>
</protein>
<dbReference type="OrthoDB" id="4475408at2"/>
<dbReference type="InterPro" id="IPR032710">
    <property type="entry name" value="NTF2-like_dom_sf"/>
</dbReference>
<dbReference type="Gene3D" id="3.10.450.50">
    <property type="match status" value="1"/>
</dbReference>
<keyword evidence="2" id="KW-1185">Reference proteome</keyword>
<name>A0A0F0GB07_LENAE</name>
<organism evidence="1 2">
    <name type="scientific">Lentzea aerocolonigenes</name>
    <name type="common">Lechevalieria aerocolonigenes</name>
    <name type="synonym">Saccharothrix aerocolonigenes</name>
    <dbReference type="NCBI Taxonomy" id="68170"/>
    <lineage>
        <taxon>Bacteria</taxon>
        <taxon>Bacillati</taxon>
        <taxon>Actinomycetota</taxon>
        <taxon>Actinomycetes</taxon>
        <taxon>Pseudonocardiales</taxon>
        <taxon>Pseudonocardiaceae</taxon>
        <taxon>Lentzea</taxon>
    </lineage>
</organism>
<sequence>MSIETVMNRWKDAVDAHEPERVAANFTEDAIFQGLHPYGVGRKAVAEYYDSQPIGMKAEYEVLETRKLADDLTLGYLGVDFSFVDRPAINVKLSVLIKGDLIAHYQVSLLPN</sequence>
<proteinExistence type="predicted"/>
<reference evidence="1 2" key="1">
    <citation type="submission" date="2015-02" db="EMBL/GenBank/DDBJ databases">
        <authorList>
            <person name="Ju K.-S."/>
            <person name="Doroghazi J.R."/>
            <person name="Metcalf W."/>
        </authorList>
    </citation>
    <scope>NUCLEOTIDE SEQUENCE [LARGE SCALE GENOMIC DNA]</scope>
    <source>
        <strain evidence="1 2">NRRL B-16140</strain>
    </source>
</reference>
<dbReference type="RefSeq" id="WP_045318331.1">
    <property type="nucleotide sequence ID" value="NZ_JYJG01000558.1"/>
</dbReference>
<dbReference type="AlphaFoldDB" id="A0A0F0GB07"/>
<dbReference type="EMBL" id="JYJG01000558">
    <property type="protein sequence ID" value="KJK33273.1"/>
    <property type="molecule type" value="Genomic_DNA"/>
</dbReference>
<dbReference type="PATRIC" id="fig|68170.10.peg.3057"/>
<comment type="caution">
    <text evidence="1">The sequence shown here is derived from an EMBL/GenBank/DDBJ whole genome shotgun (WGS) entry which is preliminary data.</text>
</comment>
<evidence type="ECO:0000313" key="2">
    <source>
        <dbReference type="Proteomes" id="UP000033393"/>
    </source>
</evidence>
<accession>A0A0F0GB07</accession>
<evidence type="ECO:0000313" key="1">
    <source>
        <dbReference type="EMBL" id="KJK33273.1"/>
    </source>
</evidence>